<dbReference type="GO" id="GO:0009103">
    <property type="term" value="P:lipopolysaccharide biosynthetic process"/>
    <property type="evidence" value="ECO:0007669"/>
    <property type="project" value="TreeGrafter"/>
</dbReference>
<dbReference type="InterPro" id="IPR001296">
    <property type="entry name" value="Glyco_trans_1"/>
</dbReference>
<keyword evidence="2" id="KW-0472">Membrane</keyword>
<keyword evidence="2" id="KW-0812">Transmembrane</keyword>
<dbReference type="RefSeq" id="WP_091372457.1">
    <property type="nucleotide sequence ID" value="NZ_LT629740.1"/>
</dbReference>
<proteinExistence type="predicted"/>
<evidence type="ECO:0000256" key="2">
    <source>
        <dbReference type="SAM" id="Phobius"/>
    </source>
</evidence>
<protein>
    <submittedName>
        <fullName evidence="4">Glycosyltransferase involved in cell wall bisynthesis</fullName>
    </submittedName>
</protein>
<evidence type="ECO:0000313" key="4">
    <source>
        <dbReference type="EMBL" id="SDS99813.1"/>
    </source>
</evidence>
<sequence length="386" mass="44329">MHKNREDKVKLGIDAKWFFEGPPSGHMVVKNLVDEMIINNNGRFEIFLLLNAKNKQQAQAYFPADVRLIFLFWMPNILSNLLLIPLMTRLYGIKIMLFQNFSSIWPQQLFKIVYIHDVLFLDHPQYYSRLEKLHFRQMKHLAGRANGIITISNTEKERMVKNQVGAADDIAVVYHGIHKSFKPLTHQPADRIQEVINKYDLPEKYLLYVGRVNSRKNINNLIRALSLLEDNDLKLLITGEQCHNSTDLEELIHTRHLADRVIFTGHVPENDLHLIYAIATVFCFPSYAEGFGLPPLEAMQCGVPVVVSNRTSVPEICGDAATYIDPDDPADIAKKINTLLNDSCLYEEKMMAGIRHAAKFSWQQSANEILDLISYAYVDRKSYKEA</sequence>
<dbReference type="Pfam" id="PF00534">
    <property type="entry name" value="Glycos_transf_1"/>
    <property type="match status" value="1"/>
</dbReference>
<name>A0A1H1WRQ2_MUCMA</name>
<dbReference type="STRING" id="652787.SAMN05216490_2263"/>
<evidence type="ECO:0000313" key="5">
    <source>
        <dbReference type="Proteomes" id="UP000199679"/>
    </source>
</evidence>
<dbReference type="AlphaFoldDB" id="A0A1H1WRQ2"/>
<dbReference type="PANTHER" id="PTHR46401:SF2">
    <property type="entry name" value="GLYCOSYLTRANSFERASE WBBK-RELATED"/>
    <property type="match status" value="1"/>
</dbReference>
<dbReference type="PANTHER" id="PTHR46401">
    <property type="entry name" value="GLYCOSYLTRANSFERASE WBBK-RELATED"/>
    <property type="match status" value="1"/>
</dbReference>
<feature type="transmembrane region" description="Helical" evidence="2">
    <location>
        <begin position="68"/>
        <end position="87"/>
    </location>
</feature>
<dbReference type="CDD" id="cd03809">
    <property type="entry name" value="GT4_MtfB-like"/>
    <property type="match status" value="1"/>
</dbReference>
<dbReference type="EMBL" id="LT629740">
    <property type="protein sequence ID" value="SDS99813.1"/>
    <property type="molecule type" value="Genomic_DNA"/>
</dbReference>
<organism evidence="4 5">
    <name type="scientific">Mucilaginibacter mallensis</name>
    <dbReference type="NCBI Taxonomy" id="652787"/>
    <lineage>
        <taxon>Bacteria</taxon>
        <taxon>Pseudomonadati</taxon>
        <taxon>Bacteroidota</taxon>
        <taxon>Sphingobacteriia</taxon>
        <taxon>Sphingobacteriales</taxon>
        <taxon>Sphingobacteriaceae</taxon>
        <taxon>Mucilaginibacter</taxon>
    </lineage>
</organism>
<gene>
    <name evidence="4" type="ORF">SAMN05216490_2263</name>
</gene>
<feature type="domain" description="Glycosyl transferase family 1" evidence="3">
    <location>
        <begin position="200"/>
        <end position="348"/>
    </location>
</feature>
<keyword evidence="5" id="KW-1185">Reference proteome</keyword>
<dbReference type="FunFam" id="3.40.50.2000:FF:000119">
    <property type="entry name" value="Glycosyl transferase group 1"/>
    <property type="match status" value="1"/>
</dbReference>
<keyword evidence="2" id="KW-1133">Transmembrane helix</keyword>
<dbReference type="Gene3D" id="3.40.50.2000">
    <property type="entry name" value="Glycogen Phosphorylase B"/>
    <property type="match status" value="2"/>
</dbReference>
<accession>A0A1H1WRQ2</accession>
<reference evidence="4 5" key="1">
    <citation type="submission" date="2016-10" db="EMBL/GenBank/DDBJ databases">
        <authorList>
            <person name="de Groot N.N."/>
        </authorList>
    </citation>
    <scope>NUCLEOTIDE SEQUENCE [LARGE SCALE GENOMIC DNA]</scope>
    <source>
        <strain evidence="4 5">MP1X4</strain>
    </source>
</reference>
<dbReference type="GO" id="GO:0016757">
    <property type="term" value="F:glycosyltransferase activity"/>
    <property type="evidence" value="ECO:0007669"/>
    <property type="project" value="InterPro"/>
</dbReference>
<evidence type="ECO:0000259" key="3">
    <source>
        <dbReference type="Pfam" id="PF00534"/>
    </source>
</evidence>
<dbReference type="Proteomes" id="UP000199679">
    <property type="component" value="Chromosome I"/>
</dbReference>
<evidence type="ECO:0000256" key="1">
    <source>
        <dbReference type="ARBA" id="ARBA00022679"/>
    </source>
</evidence>
<dbReference type="OrthoDB" id="9801609at2"/>
<keyword evidence="1 4" id="KW-0808">Transferase</keyword>
<dbReference type="SUPFAM" id="SSF53756">
    <property type="entry name" value="UDP-Glycosyltransferase/glycogen phosphorylase"/>
    <property type="match status" value="1"/>
</dbReference>